<gene>
    <name evidence="3" type="ORF">JEU11_20575</name>
</gene>
<accession>A0ABS0WK54</accession>
<feature type="region of interest" description="Disordered" evidence="1">
    <location>
        <begin position="212"/>
        <end position="245"/>
    </location>
</feature>
<dbReference type="Gene3D" id="3.40.50.300">
    <property type="entry name" value="P-loop containing nucleotide triphosphate hydrolases"/>
    <property type="match status" value="1"/>
</dbReference>
<dbReference type="Pfam" id="PF02492">
    <property type="entry name" value="cobW"/>
    <property type="match status" value="1"/>
</dbReference>
<evidence type="ECO:0000256" key="1">
    <source>
        <dbReference type="SAM" id="MobiDB-lite"/>
    </source>
</evidence>
<reference evidence="3 4" key="1">
    <citation type="submission" date="2020-12" db="EMBL/GenBank/DDBJ databases">
        <title>Draft genome sequences of nine environmental bacterial isolates colonizing plastic.</title>
        <authorList>
            <person name="Borre I."/>
            <person name="Sonnenschein E.C."/>
        </authorList>
    </citation>
    <scope>NUCLEOTIDE SEQUENCE [LARGE SCALE GENOMIC DNA]</scope>
    <source>
        <strain evidence="3 4">IB30</strain>
    </source>
</reference>
<protein>
    <submittedName>
        <fullName evidence="3">GTP-binding protein</fullName>
    </submittedName>
</protein>
<dbReference type="InterPro" id="IPR003495">
    <property type="entry name" value="CobW/HypB/UreG_nucleotide-bd"/>
</dbReference>
<feature type="compositionally biased region" description="Basic and acidic residues" evidence="1">
    <location>
        <begin position="212"/>
        <end position="222"/>
    </location>
</feature>
<comment type="caution">
    <text evidence="3">The sequence shown here is derived from an EMBL/GenBank/DDBJ whole genome shotgun (WGS) entry which is preliminary data.</text>
</comment>
<name>A0ABS0WK54_9ALTE</name>
<dbReference type="InterPro" id="IPR027417">
    <property type="entry name" value="P-loop_NTPase"/>
</dbReference>
<organism evidence="3 4">
    <name type="scientific">Paraglaciecola chathamensis</name>
    <dbReference type="NCBI Taxonomy" id="368405"/>
    <lineage>
        <taxon>Bacteria</taxon>
        <taxon>Pseudomonadati</taxon>
        <taxon>Pseudomonadota</taxon>
        <taxon>Gammaproteobacteria</taxon>
        <taxon>Alteromonadales</taxon>
        <taxon>Alteromonadaceae</taxon>
        <taxon>Paraglaciecola</taxon>
    </lineage>
</organism>
<feature type="domain" description="CobW/HypB/UreG nucleotide-binding" evidence="2">
    <location>
        <begin position="11"/>
        <end position="181"/>
    </location>
</feature>
<dbReference type="CDD" id="cd03112">
    <property type="entry name" value="CobW-like"/>
    <property type="match status" value="1"/>
</dbReference>
<dbReference type="PANTHER" id="PTHR13748:SF46">
    <property type="entry name" value="ZINC CHAPERONE YEIR"/>
    <property type="match status" value="1"/>
</dbReference>
<dbReference type="EMBL" id="JAEILT010000051">
    <property type="protein sequence ID" value="MBJ2138847.1"/>
    <property type="molecule type" value="Genomic_DNA"/>
</dbReference>
<proteinExistence type="predicted"/>
<dbReference type="PANTHER" id="PTHR13748">
    <property type="entry name" value="COBW-RELATED"/>
    <property type="match status" value="1"/>
</dbReference>
<evidence type="ECO:0000313" key="3">
    <source>
        <dbReference type="EMBL" id="MBJ2138847.1"/>
    </source>
</evidence>
<dbReference type="RefSeq" id="WP_198826042.1">
    <property type="nucleotide sequence ID" value="NZ_JAEILT010000051.1"/>
</dbReference>
<dbReference type="InterPro" id="IPR051316">
    <property type="entry name" value="Zinc-reg_GTPase_activator"/>
</dbReference>
<sequence>MVLTSQSSAIPTNIITGFLGTGKTTLIKQLLALKPATERWAILVNEFGEVGIDGAFFKGRPEDNIYIREVPGGCMCCTSGLPMQIALSQLISYAKPHRLLIEPTGVGHPKEVLATLQQPHYQDMFAIQATLTLVDARTVAQSRYRENAIYQEQLSIADVIIATKTDLYKGDEQTQLKAYLEAQGLTKTPLLVLNEPLKDLAIFGSAQRCAERQRSEKEHEQAKTFSQYPQHAHPHGSPHDTSPDWQRTLEETGEVMIENAAQGFYSQGWVFSGSKIFNFKKVMNVLSGIEADRLKAVMITEKGIFGFNKVDNALTCTELDECSDSRLEIIDTQPDRVTTSVRKLQNTLFAQEA</sequence>
<dbReference type="Proteomes" id="UP000649232">
    <property type="component" value="Unassembled WGS sequence"/>
</dbReference>
<dbReference type="SUPFAM" id="SSF52540">
    <property type="entry name" value="P-loop containing nucleoside triphosphate hydrolases"/>
    <property type="match status" value="1"/>
</dbReference>
<evidence type="ECO:0000313" key="4">
    <source>
        <dbReference type="Proteomes" id="UP000649232"/>
    </source>
</evidence>
<evidence type="ECO:0000259" key="2">
    <source>
        <dbReference type="Pfam" id="PF02492"/>
    </source>
</evidence>